<dbReference type="GO" id="GO:0009897">
    <property type="term" value="C:external side of plasma membrane"/>
    <property type="evidence" value="ECO:0007669"/>
    <property type="project" value="TreeGrafter"/>
</dbReference>
<dbReference type="PANTHER" id="PTHR46958:SF1">
    <property type="entry name" value="B-CELL RECEPTOR CD22"/>
    <property type="match status" value="1"/>
</dbReference>
<dbReference type="Gene3D" id="2.60.40.10">
    <property type="entry name" value="Immunoglobulins"/>
    <property type="match status" value="1"/>
</dbReference>
<reference evidence="3" key="2">
    <citation type="submission" date="2025-09" db="UniProtKB">
        <authorList>
            <consortium name="Ensembl"/>
        </authorList>
    </citation>
    <scope>IDENTIFICATION</scope>
</reference>
<evidence type="ECO:0000256" key="1">
    <source>
        <dbReference type="SAM" id="SignalP"/>
    </source>
</evidence>
<dbReference type="Ensembl" id="ENSVKKT00000009206.1">
    <property type="protein sequence ID" value="ENSVKKP00000008975.1"/>
    <property type="gene ID" value="ENSVKKG00000006380.1"/>
</dbReference>
<evidence type="ECO:0000259" key="2">
    <source>
        <dbReference type="PROSITE" id="PS50835"/>
    </source>
</evidence>
<dbReference type="GO" id="GO:0070062">
    <property type="term" value="C:extracellular exosome"/>
    <property type="evidence" value="ECO:0007669"/>
    <property type="project" value="TreeGrafter"/>
</dbReference>
<dbReference type="PANTHER" id="PTHR46958">
    <property type="entry name" value="B-CELL RECEPTOR CD22"/>
    <property type="match status" value="1"/>
</dbReference>
<name>A0A8D2KUG4_VARKO</name>
<evidence type="ECO:0000313" key="4">
    <source>
        <dbReference type="Proteomes" id="UP000694545"/>
    </source>
</evidence>
<dbReference type="SMART" id="SM00409">
    <property type="entry name" value="IG"/>
    <property type="match status" value="1"/>
</dbReference>
<dbReference type="PROSITE" id="PS50835">
    <property type="entry name" value="IG_LIKE"/>
    <property type="match status" value="1"/>
</dbReference>
<feature type="signal peptide" evidence="1">
    <location>
        <begin position="1"/>
        <end position="20"/>
    </location>
</feature>
<dbReference type="GO" id="GO:0005769">
    <property type="term" value="C:early endosome"/>
    <property type="evidence" value="ECO:0007669"/>
    <property type="project" value="TreeGrafter"/>
</dbReference>
<keyword evidence="1" id="KW-0732">Signal</keyword>
<feature type="domain" description="Ig-like" evidence="2">
    <location>
        <begin position="7"/>
        <end position="90"/>
    </location>
</feature>
<dbReference type="Pfam" id="PF13895">
    <property type="entry name" value="Ig_2"/>
    <property type="match status" value="1"/>
</dbReference>
<dbReference type="InterPro" id="IPR007110">
    <property type="entry name" value="Ig-like_dom"/>
</dbReference>
<reference evidence="3" key="1">
    <citation type="submission" date="2025-08" db="UniProtKB">
        <authorList>
            <consortium name="Ensembl"/>
        </authorList>
    </citation>
    <scope>IDENTIFICATION</scope>
</reference>
<dbReference type="SMART" id="SM00408">
    <property type="entry name" value="IGc2"/>
    <property type="match status" value="1"/>
</dbReference>
<proteinExistence type="predicted"/>
<accession>A0A8D2KUG4</accession>
<dbReference type="GO" id="GO:0055037">
    <property type="term" value="C:recycling endosome"/>
    <property type="evidence" value="ECO:0007669"/>
    <property type="project" value="TreeGrafter"/>
</dbReference>
<dbReference type="GO" id="GO:0030888">
    <property type="term" value="P:regulation of B cell proliferation"/>
    <property type="evidence" value="ECO:0007669"/>
    <property type="project" value="TreeGrafter"/>
</dbReference>
<dbReference type="GO" id="GO:0042113">
    <property type="term" value="P:B cell activation"/>
    <property type="evidence" value="ECO:0007669"/>
    <property type="project" value="TreeGrafter"/>
</dbReference>
<dbReference type="Proteomes" id="UP000694545">
    <property type="component" value="Unplaced"/>
</dbReference>
<sequence length="161" mass="18142">WNISLNPLSIVLLQVTIYLSDVGKDVSLECSNDANPAANRYRWYWNRKAMPREASKILFLRKVQVKHSGEYHCKASNIISEGASQPVNLAVYSTVSSFKPPRNPVSPPSSLLQPPTHQSTHQISFQLLLLWLQSSFSSQLVGSQHSISPSRQVQPQKDWVM</sequence>
<organism evidence="3 4">
    <name type="scientific">Varanus komodoensis</name>
    <name type="common">Komodo dragon</name>
    <dbReference type="NCBI Taxonomy" id="61221"/>
    <lineage>
        <taxon>Eukaryota</taxon>
        <taxon>Metazoa</taxon>
        <taxon>Chordata</taxon>
        <taxon>Craniata</taxon>
        <taxon>Vertebrata</taxon>
        <taxon>Euteleostomi</taxon>
        <taxon>Lepidosauria</taxon>
        <taxon>Squamata</taxon>
        <taxon>Bifurcata</taxon>
        <taxon>Unidentata</taxon>
        <taxon>Episquamata</taxon>
        <taxon>Toxicofera</taxon>
        <taxon>Anguimorpha</taxon>
        <taxon>Paleoanguimorpha</taxon>
        <taxon>Varanoidea</taxon>
        <taxon>Varanidae</taxon>
        <taxon>Varanus</taxon>
    </lineage>
</organism>
<evidence type="ECO:0000313" key="3">
    <source>
        <dbReference type="Ensembl" id="ENSVKKP00000008975.1"/>
    </source>
</evidence>
<dbReference type="SUPFAM" id="SSF48726">
    <property type="entry name" value="Immunoglobulin"/>
    <property type="match status" value="1"/>
</dbReference>
<dbReference type="GO" id="GO:0050859">
    <property type="term" value="P:negative regulation of B cell receptor signaling pathway"/>
    <property type="evidence" value="ECO:0007669"/>
    <property type="project" value="TreeGrafter"/>
</dbReference>
<protein>
    <recommendedName>
        <fullName evidence="2">Ig-like domain-containing protein</fullName>
    </recommendedName>
</protein>
<dbReference type="InterPro" id="IPR003598">
    <property type="entry name" value="Ig_sub2"/>
</dbReference>
<dbReference type="GO" id="GO:0033691">
    <property type="term" value="F:sialic acid binding"/>
    <property type="evidence" value="ECO:0007669"/>
    <property type="project" value="TreeGrafter"/>
</dbReference>
<dbReference type="InterPro" id="IPR036179">
    <property type="entry name" value="Ig-like_dom_sf"/>
</dbReference>
<dbReference type="GO" id="GO:0042609">
    <property type="term" value="F:CD4 receptor binding"/>
    <property type="evidence" value="ECO:0007669"/>
    <property type="project" value="TreeGrafter"/>
</dbReference>
<dbReference type="AlphaFoldDB" id="A0A8D2KUG4"/>
<keyword evidence="4" id="KW-1185">Reference proteome</keyword>
<dbReference type="CDD" id="cd00096">
    <property type="entry name" value="Ig"/>
    <property type="match status" value="1"/>
</dbReference>
<dbReference type="InterPro" id="IPR003599">
    <property type="entry name" value="Ig_sub"/>
</dbReference>
<dbReference type="InterPro" id="IPR013783">
    <property type="entry name" value="Ig-like_fold"/>
</dbReference>
<feature type="chain" id="PRO_5034422767" description="Ig-like domain-containing protein" evidence="1">
    <location>
        <begin position="21"/>
        <end position="161"/>
    </location>
</feature>
<dbReference type="GO" id="GO:0019903">
    <property type="term" value="F:protein phosphatase binding"/>
    <property type="evidence" value="ECO:0007669"/>
    <property type="project" value="TreeGrafter"/>
</dbReference>